<feature type="domain" description="UvrD-like helicase ATP-binding" evidence="7">
    <location>
        <begin position="351"/>
        <end position="711"/>
    </location>
</feature>
<dbReference type="SUPFAM" id="SSF52540">
    <property type="entry name" value="P-loop containing nucleoside triphosphate hydrolases"/>
    <property type="match status" value="1"/>
</dbReference>
<sequence>MQGSPSTLKVPEQSFDKVLLDISLLSNEVALGNAISVLESRLESSATSAETFVTDLGRIPALFAFAVCGETGDRKQAYRRQLGIDDVLDPKPFRMIDAPVPKTQEEACQLSFAIIEQQKYTLQQYLRILRDSQLKQIFKKAYLDEVLKRDSEHDASESGAVAFPSTADPATYDTIHSMRATLYFESAKGFGNRRILMSTRADSDVRHARKHEWPLFTTIYKSIRDLSKGRFTCENHKQVTNPEANPQIYQAQVGDRHLVYYFDSVIEYESKTTKEAIKVFGVYEDNEMREAFWNAVSSKIDGIYSQEHVGLPNLHKDDLFKLHEMLVLDKYVTFSQAFLNSILADQDVAHVFNVSEKEQEIIEYPLSCYVIGRSGTGKTTTMMFKMLGIERAWKMCDGAMAKPRQVFVTQSGVLARKVQEYFNKLSESLDIADKSSQELRSMVDERRGQPSQRLVDEDEEALWQDDVDERFSKLQDEDFPLFVTFDKLCRLLENDVSRDDSSAGNWFRRHRTQLVSFEKFQESYWPHLPQPLTKGLDPAVVFGEFMGVIKGSEDTLHNTSGYLDEKTYISLSYRTQPTFADQRDTIYQLFKAYLKKKKERGEHDVADRTHAILKDLRNPEKGVPGQPIDFLYIDEAQDNRLIDVLVLRMICANATSGLFIAGDTAQTISYGSAFRFNDLKAFLYRIEENGSSTLPRVNPRTFRLMTNYRSHAGIIDCARTVVDLIKEFWPYSIDDLPPEKGKIGGIKPIFFSRWNVDSGSYEDLLFGSSGDPIDFGADQCVLVRDNSTRKKLLRALVDRDIGLIMTVYEAKGLEFNDVLLYDFFADSTADPQSWRIFLREVSPQSQESNGRSQVIDARHNVLCRELKLLYVAITRARKNLWIADTSDVGNPMRLVWEARDQIETLTPGTDAPRLAKSSTKEEWAKKGDEMFKNKRYIQAIYCYGRASRQMEKDIARAYHLRELARSTPVHSRDGGKSRIAAYTRAAQAFRASANCPNVAGEDRITYHRIAAECYSQCGEYRSAGKAYYNAGLYGHSVQSYRKGGFFDEAVYVIKAHRLSIEQDIAKGILEVARLEYLRTNQLNKALELFSNEDEAMEYMDDFGLDEARIALLKKRGRFAEVAELQLSKGQILEAAESFMMDGSDSASLRRASRCLLDGLWHGLSLGTFGVLGPATQNIEPQKLLLRIEQLRLDLHDERTQTEVRMFRAIMRNDIPALLQFGTAFYSKDGASALMCLDRVFCDPPCLHGIPPSQVISNLHYFHLYVQLMQKLTAQAHPCQNERTRRIFAIKALSADRFLLYKGTILYVRSVKHRVPNERTDEGAVVLEGELEKLLKHELRDRLRHRVQRENETCKNIQALDICLAKAVTGHCAQGDSCTQDHIDADSYQSDAYNIRIRVILQQMLIYNTVYAIEQREEQNVQRRHWLQILHKTLYPPHYKLGSSHNIETESIPEYEAAKPVVMSWIFEWLNTLHLAVNSSYRAFLTSFIRIATLAFTFDKQSAELQLTRAPCVTTHKYSILLRRWNDRKVYALEDFLAFMINDHETSILRGVLFVRHIIKRRIPIDIVVLCDLLDLLCASIVLRDRYQTTRSFHNVTLPQSWLVRLVDFIKRLCIRTTRFKELRDMYLEPISQLMSQIQTGKDAEYLLFHDNDILSQASQDAGLMRAMSVSRLCKNLCLLGHNSLDSYQDAVFRIINTLHGTEHQVDGLYEQYASATSWHELEERVRLFSTAGSPLDEMVQLVEVDKLTGDTHSFPNVKQITYKTIDELPGLLRTGTTSILRSNPGSREASLVLSVPAPVNTDEAHQSENDAEEDPHQNDGVPDILTEQILQAARKILVTYRRHAKRRDRLEKPGNALRSAGRRRVAASFQKASQSMTWPRRQYRMLFLGPLPHLVVYLEGVKDYLNRRKTAAKKLLRTAQHEELDTAGMVLTDISRWIKEAIRLHKRLLPESELHRKQDLEELKACVRDVQQLAEQLPSGAAAAWRGDLELALKGILRPRVTVRTKERPVLNVEDIDPLEVS</sequence>
<dbReference type="Pfam" id="PF13361">
    <property type="entry name" value="UvrD_C"/>
    <property type="match status" value="1"/>
</dbReference>
<reference evidence="8 9" key="1">
    <citation type="journal article" date="2012" name="Science">
        <title>The Paleozoic origin of enzymatic lignin decomposition reconstructed from 31 fungal genomes.</title>
        <authorList>
            <person name="Floudas D."/>
            <person name="Binder M."/>
            <person name="Riley R."/>
            <person name="Barry K."/>
            <person name="Blanchette R.A."/>
            <person name="Henrissat B."/>
            <person name="Martinez A.T."/>
            <person name="Otillar R."/>
            <person name="Spatafora J.W."/>
            <person name="Yadav J.S."/>
            <person name="Aerts A."/>
            <person name="Benoit I."/>
            <person name="Boyd A."/>
            <person name="Carlson A."/>
            <person name="Copeland A."/>
            <person name="Coutinho P.M."/>
            <person name="de Vries R.P."/>
            <person name="Ferreira P."/>
            <person name="Findley K."/>
            <person name="Foster B."/>
            <person name="Gaskell J."/>
            <person name="Glotzer D."/>
            <person name="Gorecki P."/>
            <person name="Heitman J."/>
            <person name="Hesse C."/>
            <person name="Hori C."/>
            <person name="Igarashi K."/>
            <person name="Jurgens J.A."/>
            <person name="Kallen N."/>
            <person name="Kersten P."/>
            <person name="Kohler A."/>
            <person name="Kuees U."/>
            <person name="Kumar T.K.A."/>
            <person name="Kuo A."/>
            <person name="LaButti K."/>
            <person name="Larrondo L.F."/>
            <person name="Lindquist E."/>
            <person name="Ling A."/>
            <person name="Lombard V."/>
            <person name="Lucas S."/>
            <person name="Lundell T."/>
            <person name="Martin R."/>
            <person name="McLaughlin D.J."/>
            <person name="Morgenstern I."/>
            <person name="Morin E."/>
            <person name="Murat C."/>
            <person name="Nagy L.G."/>
            <person name="Nolan M."/>
            <person name="Ohm R.A."/>
            <person name="Patyshakuliyeva A."/>
            <person name="Rokas A."/>
            <person name="Ruiz-Duenas F.J."/>
            <person name="Sabat G."/>
            <person name="Salamov A."/>
            <person name="Samejima M."/>
            <person name="Schmutz J."/>
            <person name="Slot J.C."/>
            <person name="St John F."/>
            <person name="Stenlid J."/>
            <person name="Sun H."/>
            <person name="Sun S."/>
            <person name="Syed K."/>
            <person name="Tsang A."/>
            <person name="Wiebenga A."/>
            <person name="Young D."/>
            <person name="Pisabarro A."/>
            <person name="Eastwood D.C."/>
            <person name="Martin F."/>
            <person name="Cullen D."/>
            <person name="Grigoriev I.V."/>
            <person name="Hibbett D.S."/>
        </authorList>
    </citation>
    <scope>NUCLEOTIDE SEQUENCE [LARGE SCALE GENOMIC DNA]</scope>
    <source>
        <strain evidence="8 9">MD-104</strain>
    </source>
</reference>
<evidence type="ECO:0000259" key="7">
    <source>
        <dbReference type="PROSITE" id="PS51198"/>
    </source>
</evidence>
<keyword evidence="4 5" id="KW-0067">ATP-binding</keyword>
<proteinExistence type="predicted"/>
<dbReference type="PANTHER" id="PTHR21529:SF4">
    <property type="entry name" value="TPR AND ANKYRIN REPEAT-CONTAINING PROTEIN 1"/>
    <property type="match status" value="1"/>
</dbReference>
<feature type="binding site" evidence="5">
    <location>
        <begin position="372"/>
        <end position="379"/>
    </location>
    <ligand>
        <name>ATP</name>
        <dbReference type="ChEBI" id="CHEBI:30616"/>
    </ligand>
</feature>
<evidence type="ECO:0000256" key="4">
    <source>
        <dbReference type="ARBA" id="ARBA00022840"/>
    </source>
</evidence>
<keyword evidence="9" id="KW-1185">Reference proteome</keyword>
<evidence type="ECO:0000256" key="3">
    <source>
        <dbReference type="ARBA" id="ARBA00022806"/>
    </source>
</evidence>
<dbReference type="OMA" id="GYNICKD"/>
<evidence type="ECO:0000256" key="2">
    <source>
        <dbReference type="ARBA" id="ARBA00022801"/>
    </source>
</evidence>
<evidence type="ECO:0000256" key="1">
    <source>
        <dbReference type="ARBA" id="ARBA00022741"/>
    </source>
</evidence>
<dbReference type="EMBL" id="KB467831">
    <property type="protein sequence ID" value="PCH33049.1"/>
    <property type="molecule type" value="Genomic_DNA"/>
</dbReference>
<dbReference type="InterPro" id="IPR014016">
    <property type="entry name" value="UvrD-like_ATP-bd"/>
</dbReference>
<dbReference type="GO" id="GO:0004386">
    <property type="term" value="F:helicase activity"/>
    <property type="evidence" value="ECO:0007669"/>
    <property type="project" value="UniProtKB-UniRule"/>
</dbReference>
<dbReference type="InterPro" id="IPR039904">
    <property type="entry name" value="TRANK1"/>
</dbReference>
<evidence type="ECO:0000256" key="5">
    <source>
        <dbReference type="PROSITE-ProRule" id="PRU00560"/>
    </source>
</evidence>
<accession>A0A2H3J2T1</accession>
<gene>
    <name evidence="8" type="ORF">WOLCODRAFT_159800</name>
</gene>
<evidence type="ECO:0000313" key="9">
    <source>
        <dbReference type="Proteomes" id="UP000218811"/>
    </source>
</evidence>
<feature type="region of interest" description="Disordered" evidence="6">
    <location>
        <begin position="1802"/>
        <end position="1821"/>
    </location>
</feature>
<evidence type="ECO:0000256" key="6">
    <source>
        <dbReference type="SAM" id="MobiDB-lite"/>
    </source>
</evidence>
<dbReference type="PANTHER" id="PTHR21529">
    <property type="entry name" value="MAMMARY TURMOR VIRUS RECEPTOR HOMOLOG 1, 2 MTVR1, 2"/>
    <property type="match status" value="1"/>
</dbReference>
<dbReference type="Proteomes" id="UP000218811">
    <property type="component" value="Unassembled WGS sequence"/>
</dbReference>
<dbReference type="Gene3D" id="3.40.50.300">
    <property type="entry name" value="P-loop containing nucleotide triphosphate hydrolases"/>
    <property type="match status" value="2"/>
</dbReference>
<dbReference type="InterPro" id="IPR014017">
    <property type="entry name" value="DNA_helicase_UvrD-like_C"/>
</dbReference>
<dbReference type="InterPro" id="IPR027417">
    <property type="entry name" value="P-loop_NTPase"/>
</dbReference>
<dbReference type="GO" id="GO:0016787">
    <property type="term" value="F:hydrolase activity"/>
    <property type="evidence" value="ECO:0007669"/>
    <property type="project" value="UniProtKB-UniRule"/>
</dbReference>
<dbReference type="OrthoDB" id="3156807at2759"/>
<dbReference type="GO" id="GO:0005524">
    <property type="term" value="F:ATP binding"/>
    <property type="evidence" value="ECO:0007669"/>
    <property type="project" value="UniProtKB-UniRule"/>
</dbReference>
<dbReference type="PROSITE" id="PS51198">
    <property type="entry name" value="UVRD_HELICASE_ATP_BIND"/>
    <property type="match status" value="1"/>
</dbReference>
<name>A0A2H3J2T1_WOLCO</name>
<keyword evidence="1 5" id="KW-0547">Nucleotide-binding</keyword>
<organism evidence="8 9">
    <name type="scientific">Wolfiporia cocos (strain MD-104)</name>
    <name type="common">Brown rot fungus</name>
    <dbReference type="NCBI Taxonomy" id="742152"/>
    <lineage>
        <taxon>Eukaryota</taxon>
        <taxon>Fungi</taxon>
        <taxon>Dikarya</taxon>
        <taxon>Basidiomycota</taxon>
        <taxon>Agaricomycotina</taxon>
        <taxon>Agaricomycetes</taxon>
        <taxon>Polyporales</taxon>
        <taxon>Phaeolaceae</taxon>
        <taxon>Wolfiporia</taxon>
    </lineage>
</organism>
<evidence type="ECO:0000313" key="8">
    <source>
        <dbReference type="EMBL" id="PCH33049.1"/>
    </source>
</evidence>
<keyword evidence="3 5" id="KW-0347">Helicase</keyword>
<dbReference type="Pfam" id="PF00580">
    <property type="entry name" value="UvrD-helicase"/>
    <property type="match status" value="1"/>
</dbReference>
<protein>
    <recommendedName>
        <fullName evidence="7">UvrD-like helicase ATP-binding domain-containing protein</fullName>
    </recommendedName>
</protein>
<keyword evidence="2 5" id="KW-0378">Hydrolase</keyword>
<dbReference type="STRING" id="742152.A0A2H3J2T1"/>